<evidence type="ECO:0000259" key="2">
    <source>
        <dbReference type="PROSITE" id="PS51391"/>
    </source>
</evidence>
<dbReference type="GO" id="GO:0048471">
    <property type="term" value="C:perinuclear region of cytoplasm"/>
    <property type="evidence" value="ECO:0007669"/>
    <property type="project" value="TreeGrafter"/>
</dbReference>
<accession>W8BQ97</accession>
<dbReference type="EMBL" id="GAMC01005343">
    <property type="protein sequence ID" value="JAC01213.1"/>
    <property type="molecule type" value="mRNA"/>
</dbReference>
<dbReference type="InterPro" id="IPR006569">
    <property type="entry name" value="CID_dom"/>
</dbReference>
<dbReference type="InterPro" id="IPR008942">
    <property type="entry name" value="ENTH_VHS"/>
</dbReference>
<proteinExistence type="evidence at transcript level"/>
<dbReference type="OrthoDB" id="21470at2759"/>
<evidence type="ECO:0000313" key="3">
    <source>
        <dbReference type="EMBL" id="JAC01213.1"/>
    </source>
</evidence>
<dbReference type="Gene3D" id="1.25.40.90">
    <property type="match status" value="1"/>
</dbReference>
<dbReference type="PANTHER" id="PTHR12323">
    <property type="entry name" value="SR-RELATED CTD ASSOCIATED FACTOR 6"/>
    <property type="match status" value="1"/>
</dbReference>
<organism evidence="3">
    <name type="scientific">Ceratitis capitata</name>
    <name type="common">Mediterranean fruit fly</name>
    <name type="synonym">Tephritis capitata</name>
    <dbReference type="NCBI Taxonomy" id="7213"/>
    <lineage>
        <taxon>Eukaryota</taxon>
        <taxon>Metazoa</taxon>
        <taxon>Ecdysozoa</taxon>
        <taxon>Arthropoda</taxon>
        <taxon>Hexapoda</taxon>
        <taxon>Insecta</taxon>
        <taxon>Pterygota</taxon>
        <taxon>Neoptera</taxon>
        <taxon>Endopterygota</taxon>
        <taxon>Diptera</taxon>
        <taxon>Brachycera</taxon>
        <taxon>Muscomorpha</taxon>
        <taxon>Tephritoidea</taxon>
        <taxon>Tephritidae</taxon>
        <taxon>Ceratitis</taxon>
        <taxon>Ceratitis</taxon>
    </lineage>
</organism>
<feature type="domain" description="CID" evidence="2">
    <location>
        <begin position="27"/>
        <end position="111"/>
    </location>
</feature>
<keyword evidence="1" id="KW-0175">Coiled coil</keyword>
<protein>
    <submittedName>
        <fullName evidence="3">Calcium homeostasis endoplasmic reticulum protein</fullName>
    </submittedName>
</protein>
<dbReference type="AlphaFoldDB" id="W8BQ97"/>
<name>W8BQ97_CERCA</name>
<evidence type="ECO:0000256" key="1">
    <source>
        <dbReference type="SAM" id="Coils"/>
    </source>
</evidence>
<dbReference type="PANTHER" id="PTHR12323:SF0">
    <property type="entry name" value="CALCIUM HOMEOSTASIS ENDOPLASMIC RETICULUM PROTEIN"/>
    <property type="match status" value="1"/>
</dbReference>
<dbReference type="PROSITE" id="PS51391">
    <property type="entry name" value="CID"/>
    <property type="match status" value="1"/>
</dbReference>
<sequence>MMTQQSKQIEEAIETAQNAQLEKQAEDNSIALREFDSILQPIIESCTKDSISAGKNWILQHSSDSAKSNVVLQYLLKKYASVNQLPYLNNLLTHNQISLSTRGDQQVHTNK</sequence>
<reference evidence="3" key="2">
    <citation type="journal article" date="2014" name="BMC Genomics">
        <title>A genomic perspective to assessing quality of mass-reared SIT flies used in Mediterranean fruit fly (Ceratitis capitata) eradication in California.</title>
        <authorList>
            <person name="Calla B."/>
            <person name="Hall B."/>
            <person name="Hou S."/>
            <person name="Geib S.M."/>
        </authorList>
    </citation>
    <scope>NUCLEOTIDE SEQUENCE</scope>
</reference>
<reference evidence="3" key="1">
    <citation type="submission" date="2013-07" db="EMBL/GenBank/DDBJ databases">
        <authorList>
            <person name="Geib S."/>
        </authorList>
    </citation>
    <scope>NUCLEOTIDE SEQUENCE</scope>
</reference>
<gene>
    <name evidence="3" type="primary">CHERP</name>
</gene>
<feature type="coiled-coil region" evidence="1">
    <location>
        <begin position="2"/>
        <end position="29"/>
    </location>
</feature>
<dbReference type="GO" id="GO:0006874">
    <property type="term" value="P:intracellular calcium ion homeostasis"/>
    <property type="evidence" value="ECO:0007669"/>
    <property type="project" value="TreeGrafter"/>
</dbReference>